<dbReference type="EMBL" id="QXFT01003368">
    <property type="protein sequence ID" value="KAE9286521.1"/>
    <property type="molecule type" value="Genomic_DNA"/>
</dbReference>
<dbReference type="PANTHER" id="PTHR35796:SF3">
    <property type="entry name" value="BHLH DOMAIN-CONTAINING PROTEIN"/>
    <property type="match status" value="1"/>
</dbReference>
<accession>A0A6A3I3V5</accession>
<dbReference type="Proteomes" id="UP000434957">
    <property type="component" value="Unassembled WGS sequence"/>
</dbReference>
<proteinExistence type="predicted"/>
<gene>
    <name evidence="1" type="ORF">PR001_g25107</name>
    <name evidence="2" type="ORF">PR003_g26295</name>
</gene>
<dbReference type="PANTHER" id="PTHR35796">
    <property type="entry name" value="HYPOTHETICAL CYTOSOLIC PROTEIN"/>
    <property type="match status" value="1"/>
</dbReference>
<comment type="caution">
    <text evidence="1">The sequence shown here is derived from an EMBL/GenBank/DDBJ whole genome shotgun (WGS) entry which is preliminary data.</text>
</comment>
<name>A0A6A3I3V5_9STRA</name>
<sequence>MWREQAARQRRRREEAERDNVLLRLAVERQKKVATDLRSLMSKRSSKLTNEYASLASLCSSQSNSVDVLDFRGDIGDFHELFYHLNVAYRDIDSVFAANGLTLASPIDVHVREGVEGKYLEFSTYKDLPFALQDTAQASWDYFKGVEKHQGYGNLYQKTAKSLDEPYTIIEEFSKEVYSNSSRADVKLKQVVRRYVEADRDIVIRVSHATPVEVKHKLLRGLVYSLRGYAITRRSPASTADTELTQLQLCSLISLDKEEGAAYGPDNVRAISNFLIIHTAKNTLAHREQIENVLADRALRCAQFSGFYPES</sequence>
<evidence type="ECO:0000313" key="1">
    <source>
        <dbReference type="EMBL" id="KAE8977506.1"/>
    </source>
</evidence>
<evidence type="ECO:0000313" key="4">
    <source>
        <dbReference type="Proteomes" id="UP000434957"/>
    </source>
</evidence>
<reference evidence="1 3" key="1">
    <citation type="submission" date="2018-09" db="EMBL/GenBank/DDBJ databases">
        <title>Genomic investigation of the strawberry pathogen Phytophthora fragariae indicates pathogenicity is determined by transcriptional variation in three key races.</title>
        <authorList>
            <person name="Adams T.M."/>
            <person name="Armitage A.D."/>
            <person name="Sobczyk M.K."/>
            <person name="Bates H.J."/>
            <person name="Dunwell J.M."/>
            <person name="Nellist C.F."/>
            <person name="Harrison R.J."/>
        </authorList>
    </citation>
    <scope>NUCLEOTIDE SEQUENCE [LARGE SCALE GENOMIC DNA]</scope>
    <source>
        <strain evidence="1 3">SCRP249</strain>
        <strain evidence="2 4">SCRP333</strain>
    </source>
</reference>
<keyword evidence="4" id="KW-1185">Reference proteome</keyword>
<dbReference type="Proteomes" id="UP000429607">
    <property type="component" value="Unassembled WGS sequence"/>
</dbReference>
<evidence type="ECO:0000313" key="2">
    <source>
        <dbReference type="EMBL" id="KAE9286521.1"/>
    </source>
</evidence>
<protein>
    <submittedName>
        <fullName evidence="1">Uncharacterized protein</fullName>
    </submittedName>
</protein>
<organism evidence="1 3">
    <name type="scientific">Phytophthora rubi</name>
    <dbReference type="NCBI Taxonomy" id="129364"/>
    <lineage>
        <taxon>Eukaryota</taxon>
        <taxon>Sar</taxon>
        <taxon>Stramenopiles</taxon>
        <taxon>Oomycota</taxon>
        <taxon>Peronosporomycetes</taxon>
        <taxon>Peronosporales</taxon>
        <taxon>Peronosporaceae</taxon>
        <taxon>Phytophthora</taxon>
    </lineage>
</organism>
<dbReference type="EMBL" id="QXFV01003356">
    <property type="protein sequence ID" value="KAE8977506.1"/>
    <property type="molecule type" value="Genomic_DNA"/>
</dbReference>
<evidence type="ECO:0000313" key="3">
    <source>
        <dbReference type="Proteomes" id="UP000429607"/>
    </source>
</evidence>
<dbReference type="AlphaFoldDB" id="A0A6A3I3V5"/>